<protein>
    <submittedName>
        <fullName evidence="2">Uncharacterized protein</fullName>
    </submittedName>
</protein>
<dbReference type="EMBL" id="CAJFCW020000003">
    <property type="protein sequence ID" value="CAG9102832.1"/>
    <property type="molecule type" value="Genomic_DNA"/>
</dbReference>
<keyword evidence="1" id="KW-1133">Transmembrane helix</keyword>
<sequence length="191" mass="22510">MLEAKRRSCSTASIEFEVKHRDSMLPSHLGEDEYYRCCCGMHVHMGTFVISLLFCLQWILFLIPFVSTSRWEYVTMTLPVVTALPPIFLLIGNRKNFPALYWPHIIMHGLIFSMLLLSAIAVIFLSVYTMMWGLPKQFRRDRHVYKFMKQLSATFMLVMGGILLLFAYLCYYLLHVVYRGYRFLVEALYYD</sequence>
<feature type="transmembrane region" description="Helical" evidence="1">
    <location>
        <begin position="73"/>
        <end position="93"/>
    </location>
</feature>
<dbReference type="Proteomes" id="UP000614601">
    <property type="component" value="Unassembled WGS sequence"/>
</dbReference>
<feature type="transmembrane region" description="Helical" evidence="1">
    <location>
        <begin position="105"/>
        <end position="131"/>
    </location>
</feature>
<evidence type="ECO:0000313" key="2">
    <source>
        <dbReference type="EMBL" id="CAD5214496.1"/>
    </source>
</evidence>
<keyword evidence="3" id="KW-1185">Reference proteome</keyword>
<dbReference type="OrthoDB" id="5826131at2759"/>
<feature type="transmembrane region" description="Helical" evidence="1">
    <location>
        <begin position="151"/>
        <end position="174"/>
    </location>
</feature>
<feature type="transmembrane region" description="Helical" evidence="1">
    <location>
        <begin position="45"/>
        <end position="67"/>
    </location>
</feature>
<evidence type="ECO:0000313" key="3">
    <source>
        <dbReference type="Proteomes" id="UP000614601"/>
    </source>
</evidence>
<name>A0A811KFG9_9BILA</name>
<gene>
    <name evidence="2" type="ORF">BOKJ2_LOCUS5622</name>
</gene>
<dbReference type="Proteomes" id="UP000783686">
    <property type="component" value="Unassembled WGS sequence"/>
</dbReference>
<reference evidence="2" key="1">
    <citation type="submission" date="2020-09" db="EMBL/GenBank/DDBJ databases">
        <authorList>
            <person name="Kikuchi T."/>
        </authorList>
    </citation>
    <scope>NUCLEOTIDE SEQUENCE</scope>
    <source>
        <strain evidence="2">SH1</strain>
    </source>
</reference>
<proteinExistence type="predicted"/>
<keyword evidence="1" id="KW-0472">Membrane</keyword>
<dbReference type="AlphaFoldDB" id="A0A811KFG9"/>
<organism evidence="2 3">
    <name type="scientific">Bursaphelenchus okinawaensis</name>
    <dbReference type="NCBI Taxonomy" id="465554"/>
    <lineage>
        <taxon>Eukaryota</taxon>
        <taxon>Metazoa</taxon>
        <taxon>Ecdysozoa</taxon>
        <taxon>Nematoda</taxon>
        <taxon>Chromadorea</taxon>
        <taxon>Rhabditida</taxon>
        <taxon>Tylenchina</taxon>
        <taxon>Tylenchomorpha</taxon>
        <taxon>Aphelenchoidea</taxon>
        <taxon>Aphelenchoididae</taxon>
        <taxon>Bursaphelenchus</taxon>
    </lineage>
</organism>
<evidence type="ECO:0000256" key="1">
    <source>
        <dbReference type="SAM" id="Phobius"/>
    </source>
</evidence>
<comment type="caution">
    <text evidence="2">The sequence shown here is derived from an EMBL/GenBank/DDBJ whole genome shotgun (WGS) entry which is preliminary data.</text>
</comment>
<keyword evidence="1" id="KW-0812">Transmembrane</keyword>
<accession>A0A811KFG9</accession>
<dbReference type="EMBL" id="CAJFDH010000003">
    <property type="protein sequence ID" value="CAD5214496.1"/>
    <property type="molecule type" value="Genomic_DNA"/>
</dbReference>